<reference evidence="4" key="2">
    <citation type="submission" date="2016-02" db="EMBL/GenBank/DDBJ databases">
        <title>Draft genome sequence of five rapidly growing Mycobacterium species.</title>
        <authorList>
            <person name="Katahira K."/>
            <person name="Gotou Y."/>
            <person name="Iida K."/>
            <person name="Ogura Y."/>
            <person name="Hayashi T."/>
        </authorList>
    </citation>
    <scope>NUCLEOTIDE SEQUENCE [LARGE SCALE GENOMIC DNA]</scope>
    <source>
        <strain evidence="4">JCM15654</strain>
    </source>
</reference>
<gene>
    <name evidence="3" type="ORF">RMCB_5764</name>
</gene>
<name>A0A124E0V1_9MYCO</name>
<evidence type="ECO:0000313" key="4">
    <source>
        <dbReference type="Proteomes" id="UP000069620"/>
    </source>
</evidence>
<accession>A0A124E0V1</accession>
<dbReference type="STRING" id="146020.RMCB_5764"/>
<dbReference type="InterPro" id="IPR025751">
    <property type="entry name" value="RsbRD_N_dom"/>
</dbReference>
<comment type="caution">
    <text evidence="3">The sequence shown here is derived from an EMBL/GenBank/DDBJ whole genome shotgun (WGS) entry which is preliminary data.</text>
</comment>
<organism evidence="3 4">
    <name type="scientific">Mycolicibacterium brisbanense</name>
    <dbReference type="NCBI Taxonomy" id="146020"/>
    <lineage>
        <taxon>Bacteria</taxon>
        <taxon>Bacillati</taxon>
        <taxon>Actinomycetota</taxon>
        <taxon>Actinomycetes</taxon>
        <taxon>Mycobacteriales</taxon>
        <taxon>Mycobacteriaceae</taxon>
        <taxon>Mycolicibacterium</taxon>
    </lineage>
</organism>
<sequence>MATYGIPVSGAETDVGAWDDIVERLAADRSALVDDFIEKLSGSGFYSGYHVSEDDLRRTAGDTMDLLIRQLAGLPLPSDLSDLPVRVGVRRARQGVAREHLLEAVRLDFRVLWAGMLRAGQQSPEVLVLHIDELFAAVEWYASDIQAAFLAEETALAQDSRAEAWRAFSRLLNAGPEVDRVGREVAAVLGVRFNSVFEVAALVSADAAAARRLTQCAEQRGRTVSWDYDDVTVFVREQAVGSNWLDQLTGVRGGYVGDIHTLAAVPAAIELARTITRFAGDERSRLAVESEVWPGIAEYQLRDALPSLQALRRSNRQLVGDLDTVFEYIRTGSIKQTGERLFCHRNTIINRLNAFRDHTGLDLTVPAEAARALLVFGPEYASYVRAQVSH</sequence>
<evidence type="ECO:0000259" key="1">
    <source>
        <dbReference type="Pfam" id="PF13556"/>
    </source>
</evidence>
<dbReference type="InterPro" id="IPR042070">
    <property type="entry name" value="PucR_C-HTH_sf"/>
</dbReference>
<dbReference type="Gene3D" id="1.10.10.2840">
    <property type="entry name" value="PucR C-terminal helix-turn-helix domain"/>
    <property type="match status" value="1"/>
</dbReference>
<dbReference type="EMBL" id="BCSX01000051">
    <property type="protein sequence ID" value="GAS91668.1"/>
    <property type="molecule type" value="Genomic_DNA"/>
</dbReference>
<dbReference type="Pfam" id="PF13556">
    <property type="entry name" value="HTH_30"/>
    <property type="match status" value="1"/>
</dbReference>
<proteinExistence type="predicted"/>
<evidence type="ECO:0000259" key="2">
    <source>
        <dbReference type="Pfam" id="PF14361"/>
    </source>
</evidence>
<dbReference type="AlphaFoldDB" id="A0A124E0V1"/>
<feature type="domain" description="PucR C-terminal helix-turn-helix" evidence="1">
    <location>
        <begin position="322"/>
        <end position="373"/>
    </location>
</feature>
<evidence type="ECO:0000313" key="3">
    <source>
        <dbReference type="EMBL" id="GAS91668.1"/>
    </source>
</evidence>
<reference evidence="4" key="1">
    <citation type="journal article" date="2016" name="Genome Announc.">
        <title>Draft Genome Sequences of Five Rapidly Growing Mycobacterium Species, M. thermoresistibile, M. fortuitum subsp. acetamidolyticum, M. canariasense, M. brisbanense, and M. novocastrense.</title>
        <authorList>
            <person name="Katahira K."/>
            <person name="Ogura Y."/>
            <person name="Gotoh Y."/>
            <person name="Hayashi T."/>
        </authorList>
    </citation>
    <scope>NUCLEOTIDE SEQUENCE [LARGE SCALE GENOMIC DNA]</scope>
    <source>
        <strain evidence="4">JCM15654</strain>
    </source>
</reference>
<keyword evidence="4" id="KW-1185">Reference proteome</keyword>
<protein>
    <submittedName>
        <fullName evidence="3">Putative transcriptional regulator, PucR family</fullName>
    </submittedName>
</protein>
<dbReference type="InterPro" id="IPR025736">
    <property type="entry name" value="PucR_C-HTH_dom"/>
</dbReference>
<dbReference type="Proteomes" id="UP000069620">
    <property type="component" value="Unassembled WGS sequence"/>
</dbReference>
<dbReference type="OrthoDB" id="33973at2"/>
<feature type="domain" description="RsbT co-antagonist protein RsbRD N-terminal" evidence="2">
    <location>
        <begin position="46"/>
        <end position="163"/>
    </location>
</feature>
<dbReference type="Pfam" id="PF14361">
    <property type="entry name" value="RsbRD_N"/>
    <property type="match status" value="1"/>
</dbReference>